<dbReference type="Proteomes" id="UP000604083">
    <property type="component" value="Unassembled WGS sequence"/>
</dbReference>
<protein>
    <submittedName>
        <fullName evidence="2">Uncharacterized protein</fullName>
    </submittedName>
</protein>
<dbReference type="AlphaFoldDB" id="A0A934RR39"/>
<dbReference type="InterPro" id="IPR050458">
    <property type="entry name" value="LolB"/>
</dbReference>
<feature type="compositionally biased region" description="Acidic residues" evidence="1">
    <location>
        <begin position="113"/>
        <end position="127"/>
    </location>
</feature>
<dbReference type="PANTHER" id="PTHR30634:SF14">
    <property type="match status" value="1"/>
</dbReference>
<name>A0A934RR39_9BACT</name>
<evidence type="ECO:0000256" key="1">
    <source>
        <dbReference type="SAM" id="MobiDB-lite"/>
    </source>
</evidence>
<feature type="region of interest" description="Disordered" evidence="1">
    <location>
        <begin position="106"/>
        <end position="130"/>
    </location>
</feature>
<accession>A0A934RR39</accession>
<comment type="caution">
    <text evidence="2">The sequence shown here is derived from an EMBL/GenBank/DDBJ whole genome shotgun (WGS) entry which is preliminary data.</text>
</comment>
<evidence type="ECO:0000313" key="3">
    <source>
        <dbReference type="Proteomes" id="UP000604083"/>
    </source>
</evidence>
<reference evidence="2" key="1">
    <citation type="submission" date="2021-01" db="EMBL/GenBank/DDBJ databases">
        <title>Modified the classification status of verrucomicrobia.</title>
        <authorList>
            <person name="Feng X."/>
        </authorList>
    </citation>
    <scope>NUCLEOTIDE SEQUENCE</scope>
    <source>
        <strain evidence="2">KCTC 12986</strain>
    </source>
</reference>
<keyword evidence="3" id="KW-1185">Reference proteome</keyword>
<dbReference type="RefSeq" id="WP_200390946.1">
    <property type="nucleotide sequence ID" value="NZ_JAENIO010000009.1"/>
</dbReference>
<organism evidence="2 3">
    <name type="scientific">Roseibacillus ishigakijimensis</name>
    <dbReference type="NCBI Taxonomy" id="454146"/>
    <lineage>
        <taxon>Bacteria</taxon>
        <taxon>Pseudomonadati</taxon>
        <taxon>Verrucomicrobiota</taxon>
        <taxon>Verrucomicrobiia</taxon>
        <taxon>Verrucomicrobiales</taxon>
        <taxon>Verrucomicrobiaceae</taxon>
        <taxon>Roseibacillus</taxon>
    </lineage>
</organism>
<gene>
    <name evidence="2" type="ORF">JIN78_05510</name>
</gene>
<dbReference type="EMBL" id="JAENIO010000009">
    <property type="protein sequence ID" value="MBK1833514.1"/>
    <property type="molecule type" value="Genomic_DNA"/>
</dbReference>
<dbReference type="InterPro" id="IPR043737">
    <property type="entry name" value="DUF5682"/>
</dbReference>
<dbReference type="Pfam" id="PF18934">
    <property type="entry name" value="DUF5682"/>
    <property type="match status" value="1"/>
</dbReference>
<feature type="region of interest" description="Disordered" evidence="1">
    <location>
        <begin position="702"/>
        <end position="723"/>
    </location>
</feature>
<evidence type="ECO:0000313" key="2">
    <source>
        <dbReference type="EMBL" id="MBK1833514.1"/>
    </source>
</evidence>
<dbReference type="PANTHER" id="PTHR30634">
    <property type="entry name" value="OUTER MEMBRANE LOLAB LIPOPROTEIN INSERTION APPARATUS"/>
    <property type="match status" value="1"/>
</dbReference>
<proteinExistence type="predicted"/>
<sequence>MTIYGIRHHGPGCARSLLEALSKSSHDLILLESPTESEVLFEHAGTEGMKPPVAMLLYQTDEPENSAFYPFARYSPEWQTLLWAKENDIPVRAFDLPAAHSFALHTEEAPSSADDDDSETEEISEEESLPREDPFNWFARADGYSDGERWWNDKVEERESSSNFFAAILEAVTALREELDLPETRRTLLREAWMRRGMRQAAKDGFQDIAVVCGAWHAPALATKVPVRQDNQLLKGLAKVKISATWSPWTNERLTLRSGYGAGVRAPGWYDHLWAGKKFPTARWITRAARVLRENDLEGSSASIIEATRLADSLAGLRGRPRPGLDESLEAIRTVFCAGEQLPLSLLEEPLLVGKSLGTLPDGLSDVPLQKDIEATQKRLRLKPTAAVKEVTFDLREERGREKSAFLHRLLILKIKWGKTLRARSKGTFKEVWRLHWKPELVLSIIDASSFGNTVETAASSCLAQIPADSTLREISQALDLSLLSVLPQATEVLLRQLDNRAATSHDTRELLNSVPTLVNIARYGDVRDTDATHVLRILSQLTTRAHIELVSSTTGLDSEAAGEMTVILRSYHQAVQTLGDEEILTDFHQAALRLARAETASPQPRGFATRLLRDAQIIEMEESTRLLHRALSQGQAPEDSATWLEGFLAGSGTLLVHDRPLLALIHQWLGGLSDDHFQNILPLLRRTFGAFTSPEKSRIAQTLEHENLTNPQTSPADTWDIDPDRAAPVIARAEELLSLT</sequence>